<dbReference type="Proteomes" id="UP000055048">
    <property type="component" value="Unassembled WGS sequence"/>
</dbReference>
<reference evidence="2 3" key="1">
    <citation type="submission" date="2015-01" db="EMBL/GenBank/DDBJ databases">
        <title>Evolution of Trichinella species and genotypes.</title>
        <authorList>
            <person name="Korhonen P.K."/>
            <person name="Edoardo P."/>
            <person name="Giuseppe L.R."/>
            <person name="Gasser R.B."/>
        </authorList>
    </citation>
    <scope>NUCLEOTIDE SEQUENCE [LARGE SCALE GENOMIC DNA]</scope>
    <source>
        <strain evidence="2">ISS417</strain>
    </source>
</reference>
<organism evidence="2 3">
    <name type="scientific">Trichinella murrelli</name>
    <dbReference type="NCBI Taxonomy" id="144512"/>
    <lineage>
        <taxon>Eukaryota</taxon>
        <taxon>Metazoa</taxon>
        <taxon>Ecdysozoa</taxon>
        <taxon>Nematoda</taxon>
        <taxon>Enoplea</taxon>
        <taxon>Dorylaimia</taxon>
        <taxon>Trichinellida</taxon>
        <taxon>Trichinellidae</taxon>
        <taxon>Trichinella</taxon>
    </lineage>
</organism>
<evidence type="ECO:0000313" key="2">
    <source>
        <dbReference type="EMBL" id="KRX34943.1"/>
    </source>
</evidence>
<accession>A0A0V0T7B9</accession>
<name>A0A0V0T7B9_9BILA</name>
<gene>
    <name evidence="2" type="ORF">T05_10451</name>
</gene>
<protein>
    <submittedName>
        <fullName evidence="2">Uncharacterized protein</fullName>
    </submittedName>
</protein>
<proteinExistence type="predicted"/>
<comment type="caution">
    <text evidence="2">The sequence shown here is derived from an EMBL/GenBank/DDBJ whole genome shotgun (WGS) entry which is preliminary data.</text>
</comment>
<dbReference type="EMBL" id="JYDJ01000493">
    <property type="protein sequence ID" value="KRX34943.1"/>
    <property type="molecule type" value="Genomic_DNA"/>
</dbReference>
<evidence type="ECO:0000313" key="3">
    <source>
        <dbReference type="Proteomes" id="UP000055048"/>
    </source>
</evidence>
<feature type="region of interest" description="Disordered" evidence="1">
    <location>
        <begin position="69"/>
        <end position="91"/>
    </location>
</feature>
<evidence type="ECO:0000256" key="1">
    <source>
        <dbReference type="SAM" id="MobiDB-lite"/>
    </source>
</evidence>
<keyword evidence="3" id="KW-1185">Reference proteome</keyword>
<sequence>MAGCFSSAPDAEPSGFVQAGAQRAQVTPGGNVSTRPQLVDLFSEALSLGDPHPGLLGCIQLLDSQGTPPALSSGGSAVPRKAEAKCGDPEQPLDVAISSGVENVILGVRHYRNQQSRLGGSSFFGRASLPPARRAILAPATNGCCLPVPSKTIRGSVSRPGCSSPGNLQHAGSTSRWISSTRLRANGFHRLSADRTHASVTSLSLQQNRERTSSCNALWVKWISLAAVRAPINSNLGSLRRFTGETQVFAATKLT</sequence>
<dbReference type="OrthoDB" id="5932944at2759"/>
<dbReference type="AlphaFoldDB" id="A0A0V0T7B9"/>